<evidence type="ECO:0000256" key="2">
    <source>
        <dbReference type="ARBA" id="ARBA00004406"/>
    </source>
</evidence>
<evidence type="ECO:0000256" key="6">
    <source>
        <dbReference type="ARBA" id="ARBA00022448"/>
    </source>
</evidence>
<dbReference type="SMART" id="SM00429">
    <property type="entry name" value="IPT"/>
    <property type="match status" value="4"/>
</dbReference>
<keyword evidence="11" id="KW-0221">Differentiation</keyword>
<keyword evidence="19" id="KW-0325">Glycoprotein</keyword>
<dbReference type="SMART" id="SM00630">
    <property type="entry name" value="Sema"/>
    <property type="match status" value="1"/>
</dbReference>
<evidence type="ECO:0000256" key="25">
    <source>
        <dbReference type="SAM" id="Phobius"/>
    </source>
</evidence>
<dbReference type="GO" id="GO:0006914">
    <property type="term" value="P:autophagy"/>
    <property type="evidence" value="ECO:0007669"/>
    <property type="project" value="InterPro"/>
</dbReference>
<feature type="non-terminal residue" evidence="28">
    <location>
        <position position="2588"/>
    </location>
</feature>
<dbReference type="GO" id="GO:0017154">
    <property type="term" value="F:semaphorin receptor activity"/>
    <property type="evidence" value="ECO:0007669"/>
    <property type="project" value="InterPro"/>
</dbReference>
<comment type="similarity">
    <text evidence="5">Belongs to the plexin family.</text>
</comment>
<dbReference type="PANTHER" id="PTHR22625">
    <property type="entry name" value="PLEXIN"/>
    <property type="match status" value="1"/>
</dbReference>
<evidence type="ECO:0000256" key="10">
    <source>
        <dbReference type="ARBA" id="ARBA00022737"/>
    </source>
</evidence>
<dbReference type="InterPro" id="IPR015943">
    <property type="entry name" value="WD40/YVTN_repeat-like_dom_sf"/>
</dbReference>
<evidence type="ECO:0000256" key="4">
    <source>
        <dbReference type="ARBA" id="ARBA00009714"/>
    </source>
</evidence>
<dbReference type="SUPFAM" id="SSF101912">
    <property type="entry name" value="Sema domain"/>
    <property type="match status" value="1"/>
</dbReference>
<dbReference type="SUPFAM" id="SSF103575">
    <property type="entry name" value="Plexin repeat"/>
    <property type="match status" value="2"/>
</dbReference>
<dbReference type="InterPro" id="IPR036352">
    <property type="entry name" value="Semap_dom_sf"/>
</dbReference>
<evidence type="ECO:0000256" key="20">
    <source>
        <dbReference type="ARBA" id="ARBA00024479"/>
    </source>
</evidence>
<evidence type="ECO:0000256" key="21">
    <source>
        <dbReference type="ARBA" id="ARBA00024615"/>
    </source>
</evidence>
<dbReference type="SMART" id="SM00423">
    <property type="entry name" value="PSI"/>
    <property type="match status" value="2"/>
</dbReference>
<keyword evidence="7" id="KW-1003">Cell membrane</keyword>
<comment type="similarity">
    <text evidence="4">Belongs to the ATG2 family.</text>
</comment>
<dbReference type="InterPro" id="IPR014756">
    <property type="entry name" value="Ig_E-set"/>
</dbReference>
<dbReference type="Gene3D" id="2.60.40.10">
    <property type="entry name" value="Immunoglobulins"/>
    <property type="match status" value="2"/>
</dbReference>
<evidence type="ECO:0000256" key="14">
    <source>
        <dbReference type="ARBA" id="ARBA00022989"/>
    </source>
</evidence>
<organism evidence="28 29">
    <name type="scientific">Nesidiocoris tenuis</name>
    <dbReference type="NCBI Taxonomy" id="355587"/>
    <lineage>
        <taxon>Eukaryota</taxon>
        <taxon>Metazoa</taxon>
        <taxon>Ecdysozoa</taxon>
        <taxon>Arthropoda</taxon>
        <taxon>Hexapoda</taxon>
        <taxon>Insecta</taxon>
        <taxon>Pterygota</taxon>
        <taxon>Neoptera</taxon>
        <taxon>Paraneoptera</taxon>
        <taxon>Hemiptera</taxon>
        <taxon>Heteroptera</taxon>
        <taxon>Panheteroptera</taxon>
        <taxon>Cimicomorpha</taxon>
        <taxon>Miridae</taxon>
        <taxon>Dicyphina</taxon>
        <taxon>Nesidiocoris</taxon>
    </lineage>
</organism>
<dbReference type="GO" id="GO:0030334">
    <property type="term" value="P:regulation of cell migration"/>
    <property type="evidence" value="ECO:0007669"/>
    <property type="project" value="TreeGrafter"/>
</dbReference>
<dbReference type="GO" id="GO:0006869">
    <property type="term" value="P:lipid transport"/>
    <property type="evidence" value="ECO:0007669"/>
    <property type="project" value="UniProtKB-KW"/>
</dbReference>
<dbReference type="GO" id="GO:0034045">
    <property type="term" value="C:phagophore assembly site membrane"/>
    <property type="evidence" value="ECO:0007669"/>
    <property type="project" value="UniProtKB-SubCell"/>
</dbReference>
<keyword evidence="29" id="KW-1185">Reference proteome</keyword>
<proteinExistence type="inferred from homology"/>
<protein>
    <recommendedName>
        <fullName evidence="27">Sema domain-containing protein</fullName>
    </recommendedName>
</protein>
<evidence type="ECO:0000256" key="11">
    <source>
        <dbReference type="ARBA" id="ARBA00022782"/>
    </source>
</evidence>
<evidence type="ECO:0000256" key="26">
    <source>
        <dbReference type="SAM" id="SignalP"/>
    </source>
</evidence>
<evidence type="ECO:0000256" key="16">
    <source>
        <dbReference type="ARBA" id="ARBA00023136"/>
    </source>
</evidence>
<evidence type="ECO:0000259" key="27">
    <source>
        <dbReference type="PROSITE" id="PS51004"/>
    </source>
</evidence>
<keyword evidence="10" id="KW-0677">Repeat</keyword>
<name>A0A6H5HCI5_9HEMI</name>
<dbReference type="InterPro" id="IPR013783">
    <property type="entry name" value="Ig-like_fold"/>
</dbReference>
<keyword evidence="6" id="KW-0813">Transport</keyword>
<dbReference type="CDD" id="cd11236">
    <property type="entry name" value="Sema_plexin_like"/>
    <property type="match status" value="1"/>
</dbReference>
<evidence type="ECO:0000313" key="28">
    <source>
        <dbReference type="EMBL" id="CAB0014901.1"/>
    </source>
</evidence>
<feature type="region of interest" description="Disordered" evidence="24">
    <location>
        <begin position="2520"/>
        <end position="2568"/>
    </location>
</feature>
<feature type="compositionally biased region" description="Polar residues" evidence="24">
    <location>
        <begin position="2452"/>
        <end position="2462"/>
    </location>
</feature>
<feature type="compositionally biased region" description="Basic and acidic residues" evidence="24">
    <location>
        <begin position="2546"/>
        <end position="2556"/>
    </location>
</feature>
<dbReference type="InterPro" id="IPR002165">
    <property type="entry name" value="Plexin_repeat"/>
</dbReference>
<dbReference type="InterPro" id="IPR046800">
    <property type="entry name" value="Plexin_RBD"/>
</dbReference>
<dbReference type="EMBL" id="CADCXU010028240">
    <property type="protein sequence ID" value="CAB0014901.1"/>
    <property type="molecule type" value="Genomic_DNA"/>
</dbReference>
<dbReference type="CDD" id="cd01180">
    <property type="entry name" value="IPT_plexin_repeat1"/>
    <property type="match status" value="1"/>
</dbReference>
<evidence type="ECO:0000256" key="13">
    <source>
        <dbReference type="ARBA" id="ARBA00022902"/>
    </source>
</evidence>
<evidence type="ECO:0000256" key="19">
    <source>
        <dbReference type="ARBA" id="ARBA00023180"/>
    </source>
</evidence>
<dbReference type="Pfam" id="PF01833">
    <property type="entry name" value="TIG"/>
    <property type="match status" value="3"/>
</dbReference>
<keyword evidence="16 25" id="KW-0472">Membrane</keyword>
<dbReference type="GO" id="GO:0002116">
    <property type="term" value="C:semaphorin receptor complex"/>
    <property type="evidence" value="ECO:0007669"/>
    <property type="project" value="TreeGrafter"/>
</dbReference>
<keyword evidence="15" id="KW-0445">Lipid transport</keyword>
<dbReference type="PANTHER" id="PTHR22625:SF70">
    <property type="entry name" value="PLEXIN A, ISOFORM A"/>
    <property type="match status" value="1"/>
</dbReference>
<dbReference type="GO" id="GO:0007399">
    <property type="term" value="P:nervous system development"/>
    <property type="evidence" value="ECO:0007669"/>
    <property type="project" value="UniProtKB-KW"/>
</dbReference>
<dbReference type="OrthoDB" id="125363at2759"/>
<comment type="caution">
    <text evidence="22">Lacks conserved residue(s) required for the propagation of feature annotation.</text>
</comment>
<feature type="region of interest" description="Disordered" evidence="24">
    <location>
        <begin position="1755"/>
        <end position="1782"/>
    </location>
</feature>
<evidence type="ECO:0000256" key="9">
    <source>
        <dbReference type="ARBA" id="ARBA00022729"/>
    </source>
</evidence>
<feature type="region of interest" description="Disordered" evidence="24">
    <location>
        <begin position="2452"/>
        <end position="2476"/>
    </location>
</feature>
<reference evidence="28 29" key="1">
    <citation type="submission" date="2020-02" db="EMBL/GenBank/DDBJ databases">
        <authorList>
            <person name="Ferguson B K."/>
        </authorList>
    </citation>
    <scope>NUCLEOTIDE SEQUENCE [LARGE SCALE GENOMIC DNA]</scope>
</reference>
<evidence type="ECO:0000256" key="7">
    <source>
        <dbReference type="ARBA" id="ARBA00022475"/>
    </source>
</evidence>
<dbReference type="FunFam" id="3.10.20.90:FF:000248">
    <property type="entry name" value="Plexin A, isoform B"/>
    <property type="match status" value="1"/>
</dbReference>
<keyword evidence="9 26" id="KW-0732">Signal</keyword>
<evidence type="ECO:0000313" key="29">
    <source>
        <dbReference type="Proteomes" id="UP000479000"/>
    </source>
</evidence>
<dbReference type="SUPFAM" id="SSF48350">
    <property type="entry name" value="GTPase activation domain, GAP"/>
    <property type="match status" value="1"/>
</dbReference>
<dbReference type="PROSITE" id="PS51004">
    <property type="entry name" value="SEMA"/>
    <property type="match status" value="1"/>
</dbReference>
<keyword evidence="12" id="KW-0256">Endoplasmic reticulum</keyword>
<dbReference type="Pfam" id="PF01437">
    <property type="entry name" value="PSI"/>
    <property type="match status" value="1"/>
</dbReference>
<dbReference type="InterPro" id="IPR026849">
    <property type="entry name" value="ATG2"/>
</dbReference>
<evidence type="ECO:0000256" key="24">
    <source>
        <dbReference type="SAM" id="MobiDB-lite"/>
    </source>
</evidence>
<dbReference type="FunFam" id="1.10.506.10:FF:000027">
    <property type="entry name" value="Plexin A, isoform B"/>
    <property type="match status" value="1"/>
</dbReference>
<comment type="catalytic activity">
    <reaction evidence="20">
        <text>a 1,2-diacyl-sn-glycero-3-phospho-L-serine(in) = a 1,2-diacyl-sn-glycero-3-phospho-L-serine(out)</text>
        <dbReference type="Rhea" id="RHEA:38663"/>
        <dbReference type="ChEBI" id="CHEBI:57262"/>
    </reaction>
</comment>
<keyword evidence="13" id="KW-0524">Neurogenesis</keyword>
<dbReference type="GO" id="GO:0005789">
    <property type="term" value="C:endoplasmic reticulum membrane"/>
    <property type="evidence" value="ECO:0007669"/>
    <property type="project" value="UniProtKB-SubCell"/>
</dbReference>
<dbReference type="Proteomes" id="UP000479000">
    <property type="component" value="Unassembled WGS sequence"/>
</dbReference>
<dbReference type="CDD" id="cd00603">
    <property type="entry name" value="IPT_PCSR"/>
    <property type="match status" value="1"/>
</dbReference>
<dbReference type="InterPro" id="IPR013548">
    <property type="entry name" value="Plexin_cytoplasmic_RasGAP_dom"/>
</dbReference>
<dbReference type="FunFam" id="2.60.40.10:FF:000203">
    <property type="entry name" value="Plexin B2"/>
    <property type="match status" value="1"/>
</dbReference>
<evidence type="ECO:0000256" key="3">
    <source>
        <dbReference type="ARBA" id="ARBA00004623"/>
    </source>
</evidence>
<dbReference type="Gene3D" id="3.10.20.90">
    <property type="entry name" value="Phosphatidylinositol 3-kinase Catalytic Subunit, Chain A, domain 1"/>
    <property type="match status" value="1"/>
</dbReference>
<keyword evidence="23" id="KW-0175">Coiled coil</keyword>
<evidence type="ECO:0000256" key="17">
    <source>
        <dbReference type="ARBA" id="ARBA00023157"/>
    </source>
</evidence>
<keyword evidence="18" id="KW-0675">Receptor</keyword>
<dbReference type="InterPro" id="IPR031148">
    <property type="entry name" value="Plexin"/>
</dbReference>
<keyword evidence="17" id="KW-1015">Disulfide bond</keyword>
<dbReference type="Pfam" id="PF20170">
    <property type="entry name" value="Plexin_RBD"/>
    <property type="match status" value="1"/>
</dbReference>
<dbReference type="Pfam" id="PF01403">
    <property type="entry name" value="Sema"/>
    <property type="match status" value="1"/>
</dbReference>
<dbReference type="InterPro" id="IPR002909">
    <property type="entry name" value="IPT_dom"/>
</dbReference>
<dbReference type="GO" id="GO:0005886">
    <property type="term" value="C:plasma membrane"/>
    <property type="evidence" value="ECO:0007669"/>
    <property type="project" value="UniProtKB-SubCell"/>
</dbReference>
<evidence type="ECO:0000256" key="12">
    <source>
        <dbReference type="ARBA" id="ARBA00022824"/>
    </source>
</evidence>
<feature type="signal peptide" evidence="26">
    <location>
        <begin position="1"/>
        <end position="23"/>
    </location>
</feature>
<keyword evidence="14 25" id="KW-1133">Transmembrane helix</keyword>
<keyword evidence="8 25" id="KW-0812">Transmembrane</keyword>
<evidence type="ECO:0000256" key="23">
    <source>
        <dbReference type="SAM" id="Coils"/>
    </source>
</evidence>
<dbReference type="Pfam" id="PF08337">
    <property type="entry name" value="Plexin_cytopl"/>
    <property type="match status" value="1"/>
</dbReference>
<dbReference type="Gene3D" id="2.130.10.10">
    <property type="entry name" value="YVTN repeat-like/Quinoprotein amine dehydrogenase"/>
    <property type="match status" value="1"/>
</dbReference>
<dbReference type="Pfam" id="PF18020">
    <property type="entry name" value="TIG_2"/>
    <property type="match status" value="1"/>
</dbReference>
<evidence type="ECO:0000256" key="22">
    <source>
        <dbReference type="PROSITE-ProRule" id="PRU00352"/>
    </source>
</evidence>
<feature type="coiled-coil region" evidence="23">
    <location>
        <begin position="1162"/>
        <end position="1204"/>
    </location>
</feature>
<feature type="chain" id="PRO_5026097696" description="Sema domain-containing protein" evidence="26">
    <location>
        <begin position="24"/>
        <end position="2588"/>
    </location>
</feature>
<gene>
    <name evidence="28" type="ORF">NTEN_LOCUS19303</name>
</gene>
<evidence type="ECO:0000256" key="1">
    <source>
        <dbReference type="ARBA" id="ARBA00004251"/>
    </source>
</evidence>
<accession>A0A6H5HCI5</accession>
<feature type="transmembrane region" description="Helical" evidence="25">
    <location>
        <begin position="1136"/>
        <end position="1158"/>
    </location>
</feature>
<dbReference type="Gene3D" id="1.10.506.10">
    <property type="entry name" value="GTPase Activation - p120gap, domain 1"/>
    <property type="match status" value="2"/>
</dbReference>
<dbReference type="SUPFAM" id="SSF81296">
    <property type="entry name" value="E set domains"/>
    <property type="match status" value="3"/>
</dbReference>
<comment type="catalytic activity">
    <reaction evidence="21">
        <text>a 1,2-diacyl-sn-glycero-3-phosphoethanolamine(in) = a 1,2-diacyl-sn-glycero-3-phosphoethanolamine(out)</text>
        <dbReference type="Rhea" id="RHEA:38895"/>
        <dbReference type="ChEBI" id="CHEBI:64612"/>
    </reaction>
</comment>
<dbReference type="Pfam" id="PF13329">
    <property type="entry name" value="ATG2_CAD"/>
    <property type="match status" value="1"/>
</dbReference>
<evidence type="ECO:0000256" key="15">
    <source>
        <dbReference type="ARBA" id="ARBA00023055"/>
    </source>
</evidence>
<dbReference type="Gene3D" id="3.30.1680.10">
    <property type="entry name" value="ligand-binding face of the semaphorins, domain 2"/>
    <property type="match status" value="1"/>
</dbReference>
<dbReference type="InterPro" id="IPR016201">
    <property type="entry name" value="PSI"/>
</dbReference>
<dbReference type="GO" id="GO:0048468">
    <property type="term" value="P:cell development"/>
    <property type="evidence" value="ECO:0007669"/>
    <property type="project" value="UniProtKB-ARBA"/>
</dbReference>
<dbReference type="FunFam" id="2.60.40.10:FF:001688">
    <property type="entry name" value="GM13016"/>
    <property type="match status" value="1"/>
</dbReference>
<dbReference type="InterPro" id="IPR008936">
    <property type="entry name" value="Rho_GTPase_activation_prot"/>
</dbReference>
<dbReference type="InterPro" id="IPR001627">
    <property type="entry name" value="Semap_dom"/>
</dbReference>
<evidence type="ECO:0000256" key="5">
    <source>
        <dbReference type="ARBA" id="ARBA00010297"/>
    </source>
</evidence>
<sequence>MGRIHCLVIYLVLQALELTCTSTSNIVKVYKDDYKTTGAVDFKFNHLVVDKNTGRVFIGGVNRLYQLSPDLELVVAETTGPQDDSPDCSVIDCPSSIVKKPTDNVNKALVIDYTTTRLIVCGSLFQGRCSVRNLNNISDVIQTVKEAVVANNATASTVAFIAPGPPNPPVTQVMYVGVTYTNNSPYRSEVPTISSRSLSKDKMFMFAQTAVTTGTRMFVNSLARERYPINYVYGFASEGFSYFLTTQMKHSNPSPFISKLVRVCHDDENYYSYTEIPIECIDSEGKKYNLVQAGYVGKPGSDLASNLGITAQDDVLFAVFSESEQPEGEGSSKPSQFSALCVYALKNIRRKFMQNIKTCFQGLGQRGLDFISPSHACVSTKLQTIGEDFCGLDVNTPLGGETPMTAVPVLLVNQHLTAVAATSTGDYTVVFLGTNKGRLKKVCKVKVQNCSVYTTCLDCLGAKDPYCGWCSLENKCSLKSDCQDAGRDQLYWISYKSGKCTTITSVSPNQLQRTTARTRIGPSYRSGPGFCPTINATTGGSTEILVASGVKKSLRVKVHIIGAPTLFFPCTTANTEYFHHFQQFIVQTRFVCQFNIEGRVTSVNANILGDIIYCEPMEFSYTSRAPNITATFAVIWGGSKPLDNPDNIHVVIYRCRDMADNCGMCLALGEKFGCGWCQSSDRCEVQEQCDRNVGALWLNRNMTCPNPEITSFSPQLGPWEGGTNITITGINLGKSFKDIYGGVSVAGIPCEPYEHLYKETTQIVCRVDGPGTNDKRSGLVVVKVEDFRGNSKQSYEFVDPKIREITPKFGPLSGGTELSIYGQYMNAGSLIQAFIDDLPCQIIRTQPDVATCITSASNKTKTGVLRMAFDDGPRTNDAQKFEYVQDPTVDSVESGVAGQIKIAKGIPAGGIRITVTGKNLNCVQQPQMYVIYGNKRFSRVSWLIFFYKPFSKGTLLKISRHLSLSQNCTTVSNSSMLCYSPKIELANNDEIDAEHPLQLEFGFKMDNVLGVQNLSSSGHGNFLLYPNPVYDRFDEDIKYYKSDYLTINGQHLDRACQELDVVVRIGTSYCNVTSLSRQQLTCRPPVEQPPVLEGEVDSDQNLPQVIVIVGGELKYVIGKLSYASPAELTGPFTKPALFGVVFGVVLLVLVFIAFLIAYRRKSTESNRVLKNMQEQMDILELRVAAECKEAFAELQTEMTDLTADMTAGGIPFLDYRTYAMKILFPNMEDHAVLQWERPELMRKEKGLRLFGQLILNKTFLLLFIRTLESNRYFSMRDRVNVASLIMVTLQSKMDYCTDILKTLLAELIEKCMEGKSHPKLLLRRTESVAEKMLSAWFTFLLYKFLRECAGEPLYMLFRAMKHQVDKGPVDAITSEARYSLSEEKLIRQSIDFKPMTVLVSISQQTVFVTGLDPNTENVPVKVLDCDTISQVKEKALDTIYRATSYSQRPRKDDLDVEWRTGTSGRLILYDEDSTTKTEGEWKKRNTLNHYRVPDGGCLNLVSKQSSIYNLSILSEKNDKAHKYETLNLSKFSSASPPLSRATSPLNNDHDGLKVWHLVKHHDSDAQKEGERGNKMVSEIYLTRLLATKGTLQKFVDDLFETIFSTAHRGSALPLAIKYMFDFLDDQAINHGITDPEVVHTWKSNRPLVSFNRVFQAIKSISNDDSSQMPDTVQEEKTNEGDMPSLMHLALGVWPYTRSWVKHLDKTSKREEEERLDLFRGQRTPVVGSQYFFEFPWREPLPQHCKVLSFPRLPSDPVPKFQNKTGNQDDHGGASRGSKAKSSKSLIKDDLELLPFVVSDNSVRMDSKQHMTTLGPIKKVVFPPPQITSRKPGLTRTLFDVNQKEIGTKDDFGLFGKMSSSGYIGDFDFSMLSEESNSESFDDNSNDVVVQNDDDMDNGTMSTAAASLLRDMAVEGNDYIPGDNSAPQDLMPSDSFVEGPPSPLQDTISHCEIEKYVEKCSAPKTTRKQKDLWEPVPVSELKIPASRPLKVRNTLNAPDSIVNSKEYKEREKVCVNVCVYPSAQMYKKNISRGHTAEDVGGKRNLIFTIKIKMTPDHDLDDKETHSSLTVLPARTVTLPGFFTITGRTGKNQKHCSRWDQSQTYNVFIKKLNGRIKKWRHLTNLEIAKIFHSSSSMDSSVAYPFRFHGRRCSLNRSLSKSVVCRSPFSLNNDQTTWPTSRNTDESKEQPDPVLIGKLSGQQEITLKLKLDASTAGPKLLKFANRQNSPMKLRSSLPSQPDLRLHMQRKVKDRHSRITAYTEFSIKQLFQTIKVSCSLVGATLKHYVTASYSSWLTQFLDFFDVVDYPVKGYDSPQVITELYFHLLDSAIDYRPLYIPFRSVITVGNLSISSNIAARTKTSTLRFIAEEGNLFISDVECSRSAPPNLKADYVSVMQLGLFELSLRLSDQQNLPKLDLKASNNILHIRTCADSAAALAQLITYFASDGDLAVNDELSNSDRSSQGGKPPEPEVANLDLSESTVERLNDMMEDAMREISSNGSCSKEDGTTNAAAATLANPVMGMDAKDDGTTYEDQFLSSDQDAEQSVDESKTEPEVPKYRSSASQQRRSPTFVRCIPTQPIRTTTLVYNI</sequence>
<comment type="subcellular location">
    <subcellularLocation>
        <location evidence="1">Cell membrane</location>
        <topology evidence="1">Single-pass type I membrane protein</topology>
    </subcellularLocation>
    <subcellularLocation>
        <location evidence="2">Endoplasmic reticulum membrane</location>
        <topology evidence="2">Peripheral membrane protein</topology>
    </subcellularLocation>
    <subcellularLocation>
        <location evidence="3">Preautophagosomal structure membrane</location>
        <topology evidence="3">Peripheral membrane protein</topology>
    </subcellularLocation>
</comment>
<dbReference type="InterPro" id="IPR041362">
    <property type="entry name" value="TIG2_plexin"/>
</dbReference>
<evidence type="ECO:0000256" key="18">
    <source>
        <dbReference type="ARBA" id="ARBA00023170"/>
    </source>
</evidence>
<feature type="transmembrane region" description="Helical" evidence="25">
    <location>
        <begin position="1247"/>
        <end position="1267"/>
    </location>
</feature>
<feature type="domain" description="Sema" evidence="27">
    <location>
        <begin position="10"/>
        <end position="503"/>
    </location>
</feature>
<evidence type="ECO:0000256" key="8">
    <source>
        <dbReference type="ARBA" id="ARBA00022692"/>
    </source>
</evidence>
<dbReference type="FunFam" id="2.130.10.10:FF:000451">
    <property type="entry name" value="Plexin A4, B"/>
    <property type="match status" value="1"/>
</dbReference>